<protein>
    <submittedName>
        <fullName evidence="1">Uncharacterized protein</fullName>
    </submittedName>
</protein>
<organism evidence="1">
    <name type="scientific">Myoviridae sp. ctJ2i1</name>
    <dbReference type="NCBI Taxonomy" id="2825079"/>
    <lineage>
        <taxon>Viruses</taxon>
        <taxon>Duplodnaviria</taxon>
        <taxon>Heunggongvirae</taxon>
        <taxon>Uroviricota</taxon>
        <taxon>Caudoviricetes</taxon>
    </lineage>
</organism>
<dbReference type="EMBL" id="BK016182">
    <property type="protein sequence ID" value="DAG00794.1"/>
    <property type="molecule type" value="Genomic_DNA"/>
</dbReference>
<evidence type="ECO:0000313" key="1">
    <source>
        <dbReference type="EMBL" id="DAG00794.1"/>
    </source>
</evidence>
<name>A0A8S5V212_9CAUD</name>
<sequence>MFQTQKELINNLYYKGYNPNVILCNLKQDRIIRFCSRNDQIASPKNGIYVINFTLEDRRILTKRKYSIFNSRQMIVKFIINCKNKKINEIEFRYRTANNSGYMKNFSSIDNINYLLDQNILVYRNYIVGFLFTNYVKQSIEEFSKRFEV</sequence>
<accession>A0A8S5V212</accession>
<proteinExistence type="predicted"/>
<reference evidence="1" key="1">
    <citation type="journal article" date="2021" name="Proc. Natl. Acad. Sci. U.S.A.">
        <title>A Catalog of Tens of Thousands of Viruses from Human Metagenomes Reveals Hidden Associations with Chronic Diseases.</title>
        <authorList>
            <person name="Tisza M.J."/>
            <person name="Buck C.B."/>
        </authorList>
    </citation>
    <scope>NUCLEOTIDE SEQUENCE</scope>
    <source>
        <strain evidence="1">CtJ2i1</strain>
    </source>
</reference>